<reference evidence="3 4" key="1">
    <citation type="submission" date="2018-03" db="EMBL/GenBank/DDBJ databases">
        <authorList>
            <person name="Guldener U."/>
        </authorList>
    </citation>
    <scope>NUCLEOTIDE SEQUENCE [LARGE SCALE GENOMIC DNA]</scope>
    <source>
        <strain evidence="3 4">NBRC100155</strain>
    </source>
</reference>
<evidence type="ECO:0000256" key="1">
    <source>
        <dbReference type="SAM" id="MobiDB-lite"/>
    </source>
</evidence>
<feature type="compositionally biased region" description="Low complexity" evidence="1">
    <location>
        <begin position="353"/>
        <end position="371"/>
    </location>
</feature>
<gene>
    <name evidence="3" type="ORF">UTRI_01547_B</name>
</gene>
<keyword evidence="2" id="KW-1133">Transmembrane helix</keyword>
<dbReference type="AlphaFoldDB" id="A0A5C3E2T1"/>
<feature type="compositionally biased region" description="Basic and acidic residues" evidence="1">
    <location>
        <begin position="210"/>
        <end position="223"/>
    </location>
</feature>
<sequence>MFIPPFLQRWIILNSIRILTIVSCALFISATIRIVVLNFHHYPPPLISSSSDDSSSVYYPSTDIPTSFLGVFWSTLHHISLVLVLFTVILSELSLPIPLLHRLFKNTLPFLGPNWGTGFLGVLLILVAGDGLSRGNIGCKFKEASCWTLASAGVANAISGVVWRAKAKVVRSPMGWKHDVATKLEDLAEAKRTAERVVDGLPLAASFKRKGEAEKGAKGEEGGGLKGLVGMAGKMLDSQLEKRKEKKEAEERSKFGEKDVEMAQDAVAAPAPASAQEGGLSIFTPPLPSAIISSRTVPPPPVVTHATPPVHTIPIPTPSIPPQPTLTHRPPSSASSRSTYTLDLPPPSQPFATPLTSSTTTNDLTPTFPHHPTSPPPTKPPALKSVRFNHPTPQPQHLSRTIDSHHAKPEEVGVGTSKFLLLPPLHTPSSGDKIGLVEGERSPSVLASLKAAMLEAEAKAKAKPKQKSIYLGSNRWRAEYAGLGEGEVVNEKAESDKKGDKEKGDEKRPYNFV</sequence>
<name>A0A5C3E2T1_9BASI</name>
<dbReference type="Proteomes" id="UP000324022">
    <property type="component" value="Unassembled WGS sequence"/>
</dbReference>
<dbReference type="OrthoDB" id="5327148at2759"/>
<proteinExistence type="predicted"/>
<feature type="compositionally biased region" description="Pro residues" evidence="1">
    <location>
        <begin position="315"/>
        <end position="324"/>
    </location>
</feature>
<evidence type="ECO:0000313" key="3">
    <source>
        <dbReference type="EMBL" id="SPO25033.1"/>
    </source>
</evidence>
<feature type="compositionally biased region" description="Basic and acidic residues" evidence="1">
    <location>
        <begin position="489"/>
        <end position="513"/>
    </location>
</feature>
<feature type="compositionally biased region" description="Polar residues" evidence="1">
    <location>
        <begin position="330"/>
        <end position="341"/>
    </location>
</feature>
<feature type="region of interest" description="Disordered" evidence="1">
    <location>
        <begin position="210"/>
        <end position="229"/>
    </location>
</feature>
<evidence type="ECO:0000256" key="2">
    <source>
        <dbReference type="SAM" id="Phobius"/>
    </source>
</evidence>
<feature type="region of interest" description="Disordered" evidence="1">
    <location>
        <begin position="481"/>
        <end position="513"/>
    </location>
</feature>
<feature type="region of interest" description="Disordered" evidence="1">
    <location>
        <begin position="307"/>
        <end position="400"/>
    </location>
</feature>
<feature type="transmembrane region" description="Helical" evidence="2">
    <location>
        <begin position="112"/>
        <end position="132"/>
    </location>
</feature>
<keyword evidence="4" id="KW-1185">Reference proteome</keyword>
<keyword evidence="2" id="KW-0472">Membrane</keyword>
<accession>A0A5C3E2T1</accession>
<feature type="transmembrane region" description="Helical" evidence="2">
    <location>
        <begin position="12"/>
        <end position="36"/>
    </location>
</feature>
<evidence type="ECO:0000313" key="4">
    <source>
        <dbReference type="Proteomes" id="UP000324022"/>
    </source>
</evidence>
<protein>
    <submittedName>
        <fullName evidence="3">Uncharacterized protein</fullName>
    </submittedName>
</protein>
<dbReference type="EMBL" id="OOIN01000008">
    <property type="protein sequence ID" value="SPO25033.1"/>
    <property type="molecule type" value="Genomic_DNA"/>
</dbReference>
<organism evidence="3 4">
    <name type="scientific">Ustilago trichophora</name>
    <dbReference type="NCBI Taxonomy" id="86804"/>
    <lineage>
        <taxon>Eukaryota</taxon>
        <taxon>Fungi</taxon>
        <taxon>Dikarya</taxon>
        <taxon>Basidiomycota</taxon>
        <taxon>Ustilaginomycotina</taxon>
        <taxon>Ustilaginomycetes</taxon>
        <taxon>Ustilaginales</taxon>
        <taxon>Ustilaginaceae</taxon>
        <taxon>Ustilago</taxon>
    </lineage>
</organism>
<keyword evidence="2" id="KW-0812">Transmembrane</keyword>